<sequence length="372" mass="41011">MGGEPIRDLVVFSHLRWDGVWQRPHHLVSRLANRFRRTWFAEEPVQRAEDGVRLRCESAGPVTRVLVDVATSTRWPTFGEPADLDHGALVAAACAAPSDPVVWLYSPMALPMARQLQPSVLVYDVMDDLTSFKGAVPESRLRHSQALAEADLVFTGGRSIHERVMEHRRRPSRTLCFPSGVEVDHFAHQPIPHPRPVAGYVGVIDERLDLGLIADLARKLPGWTIRMVGPVAKIDREMLPVAPNIEYLGQRSYADLPAIMAGFDVALMPFALNDATASISPTKTLEYLAAGLPTVSTRIRDVVRDHTSVVAFADDAGGFAQLCADVRVGRWRFPAERVTAILLAHQWDAIAASMFELIVEAGDVRRGDIVAS</sequence>
<evidence type="ECO:0000313" key="2">
    <source>
        <dbReference type="Proteomes" id="UP000614410"/>
    </source>
</evidence>
<dbReference type="Proteomes" id="UP000614410">
    <property type="component" value="Unassembled WGS sequence"/>
</dbReference>
<dbReference type="Pfam" id="PF13692">
    <property type="entry name" value="Glyco_trans_1_4"/>
    <property type="match status" value="1"/>
</dbReference>
<protein>
    <submittedName>
        <fullName evidence="1">Glycosyltransferase</fullName>
    </submittedName>
</protein>
<accession>A0A934KKK6</accession>
<gene>
    <name evidence="1" type="ORF">JF887_03545</name>
</gene>
<dbReference type="EMBL" id="JAEKNN010000016">
    <property type="protein sequence ID" value="MBJ7608493.1"/>
    <property type="molecule type" value="Genomic_DNA"/>
</dbReference>
<dbReference type="SUPFAM" id="SSF53756">
    <property type="entry name" value="UDP-Glycosyltransferase/glycogen phosphorylase"/>
    <property type="match status" value="1"/>
</dbReference>
<organism evidence="1 2">
    <name type="scientific">Candidatus Amunia macphersoniae</name>
    <dbReference type="NCBI Taxonomy" id="3127014"/>
    <lineage>
        <taxon>Bacteria</taxon>
        <taxon>Bacillati</taxon>
        <taxon>Candidatus Dormiibacterota</taxon>
        <taxon>Candidatus Dormibacteria</taxon>
        <taxon>Candidatus Aeolococcales</taxon>
        <taxon>Candidatus Aeolococcaceae</taxon>
        <taxon>Candidatus Amunia</taxon>
    </lineage>
</organism>
<comment type="caution">
    <text evidence="1">The sequence shown here is derived from an EMBL/GenBank/DDBJ whole genome shotgun (WGS) entry which is preliminary data.</text>
</comment>
<reference evidence="1 2" key="1">
    <citation type="submission" date="2020-10" db="EMBL/GenBank/DDBJ databases">
        <title>Ca. Dormibacterota MAGs.</title>
        <authorList>
            <person name="Montgomery K."/>
        </authorList>
    </citation>
    <scope>NUCLEOTIDE SEQUENCE [LARGE SCALE GENOMIC DNA]</scope>
    <source>
        <strain evidence="1">Mitchell_Peninsula_5</strain>
    </source>
</reference>
<evidence type="ECO:0000313" key="1">
    <source>
        <dbReference type="EMBL" id="MBJ7608493.1"/>
    </source>
</evidence>
<name>A0A934KKK6_9BACT</name>
<dbReference type="AlphaFoldDB" id="A0A934KKK6"/>
<proteinExistence type="predicted"/>
<dbReference type="Gene3D" id="3.40.50.2000">
    <property type="entry name" value="Glycogen Phosphorylase B"/>
    <property type="match status" value="1"/>
</dbReference>